<dbReference type="OrthoDB" id="5418977at2759"/>
<keyword evidence="4" id="KW-1185">Reference proteome</keyword>
<evidence type="ECO:0000256" key="2">
    <source>
        <dbReference type="SAM" id="Phobius"/>
    </source>
</evidence>
<gene>
    <name evidence="3" type="ORF">DFL_008387</name>
</gene>
<feature type="region of interest" description="Disordered" evidence="1">
    <location>
        <begin position="332"/>
        <end position="383"/>
    </location>
</feature>
<accession>A0A436ZNN1</accession>
<keyword evidence="2" id="KW-0812">Transmembrane</keyword>
<dbReference type="GeneID" id="93590698"/>
<feature type="transmembrane region" description="Helical" evidence="2">
    <location>
        <begin position="153"/>
        <end position="179"/>
    </location>
</feature>
<sequence>MNALQNREGGDRFLEMIEKREPIQTIIVDSDEFDRITRNGVGPANLAGITNTIRQATTLSTVPRAKPASSPQGLVETTPSVTAKPPESRPALPFAEPVTKAIVITGFTQSITSLHSYPTSKQGVHLGTPTTSIVHQTQSSAHSKPENQRHDHVAGIVVGLVVVGITSAIVLLVGLFFFCRYRRRRESAKGEEEETGRKSVVFGKGAKRSASQNSSESRRKLLVRTASTREKGGGSEDEHWKPDGKVHYPPYQHIPRNLGSDLVPNSDQCDRTTRAVSPSSTDTPLPELPIRPPTTEIRNPALRHRPSLPIELRPFSTSSRPVPGFTHPRTAYGNNGLGRYSMAPPTQSDCGVRRSSIKTHKKPQEPNGSTRGRAYTLNTIKSPEGLAPLARNIDMFSSSRSPSHSPTSDLSRQASTSSQRYSIFPKGERKGSLDGSVASNSTNGKLAGLYIPGPSNANTPRAGISRAASYKTLREDASKIPIVWMNGAESPKACPTRARADGESGPPPDLQALPVLPTSRRSRNLQIAIPESPIDGTMRSVSTTNSSILDTFKRSSGPLPLPEKLPLRPTSPGYSIKPSMSSLTGASPPCPTKDYISDATESGTPGRMRRRNTGYKPTRPPSGSPPPALPTPPTSTIALIQEGLQNDGTDEAVTDESRSRNTMPLGTWSQITFANTNKGSRPHSYSTNTTLSMLSLGMKLKEKANTRFSASPICETYDSGTIAASSRNSYMPKSDSQATHQSPEQAVDSFFQTPQGGNDNRLSLGEIEYTEPQFARCISITSTSGSCRTTIEFKSSAESLHSRILSRSTIRTTDMHLEDIDLETCADIEDVTATFTRSNSTASGYMSRRGHPSQLQSATDSIDIDMANSVISSTYSPTLSMYNFYSSDSTRYSTTVAPPSTHSPIAARRNSIVPNISIPQPQFYTFPNTQLEASHVEELGLTSGSTNPTGGSLTSATSPVSFTTANSSEASYSSPLDADIGVPIPLNAAVPIPTPQIYSSIQEDLSQVHIHPALKRQGSYPSFNPDKSYGDLNSALSLATGPVLLGKPSLKSLAVNSLFGSRLDTHGFGRSMSVGTLSTLDMSSFRDSDIDKSMSSGLLENSDNSANDIEGSIASDAVDSDVSSISEKRRSRSLGAITTLKRKRSTTIVKDVRGRSREGTCVNE</sequence>
<feature type="region of interest" description="Disordered" evidence="1">
    <location>
        <begin position="493"/>
        <end position="514"/>
    </location>
</feature>
<dbReference type="VEuPathDB" id="FungiDB:DFL_008387"/>
<feature type="compositionally biased region" description="Low complexity" evidence="1">
    <location>
        <begin position="397"/>
        <end position="411"/>
    </location>
</feature>
<feature type="compositionally biased region" description="Pro residues" evidence="1">
    <location>
        <begin position="618"/>
        <end position="633"/>
    </location>
</feature>
<keyword evidence="2" id="KW-0472">Membrane</keyword>
<dbReference type="RefSeq" id="XP_067486034.1">
    <property type="nucleotide sequence ID" value="XM_067638111.1"/>
</dbReference>
<feature type="compositionally biased region" description="Polar residues" evidence="1">
    <location>
        <begin position="274"/>
        <end position="283"/>
    </location>
</feature>
<evidence type="ECO:0000313" key="3">
    <source>
        <dbReference type="EMBL" id="RVD80490.1"/>
    </source>
</evidence>
<protein>
    <submittedName>
        <fullName evidence="3">Uncharacterized protein</fullName>
    </submittedName>
</protein>
<dbReference type="EMBL" id="SAEB01000012">
    <property type="protein sequence ID" value="RVD80490.1"/>
    <property type="molecule type" value="Genomic_DNA"/>
</dbReference>
<name>A0A436ZNN1_ARTFL</name>
<dbReference type="AlphaFoldDB" id="A0A436ZNN1"/>
<evidence type="ECO:0000256" key="1">
    <source>
        <dbReference type="SAM" id="MobiDB-lite"/>
    </source>
</evidence>
<organism evidence="3 4">
    <name type="scientific">Arthrobotrys flagrans</name>
    <name type="common">Nematode-trapping fungus</name>
    <name type="synonym">Trichothecium flagrans</name>
    <dbReference type="NCBI Taxonomy" id="97331"/>
    <lineage>
        <taxon>Eukaryota</taxon>
        <taxon>Fungi</taxon>
        <taxon>Dikarya</taxon>
        <taxon>Ascomycota</taxon>
        <taxon>Pezizomycotina</taxon>
        <taxon>Orbiliomycetes</taxon>
        <taxon>Orbiliales</taxon>
        <taxon>Orbiliaceae</taxon>
        <taxon>Arthrobotrys</taxon>
    </lineage>
</organism>
<feature type="region of interest" description="Disordered" evidence="1">
    <location>
        <begin position="396"/>
        <end position="439"/>
    </location>
</feature>
<feature type="region of interest" description="Disordered" evidence="1">
    <location>
        <begin position="187"/>
        <end position="300"/>
    </location>
</feature>
<evidence type="ECO:0000313" key="4">
    <source>
        <dbReference type="Proteomes" id="UP000283090"/>
    </source>
</evidence>
<feature type="region of interest" description="Disordered" evidence="1">
    <location>
        <begin position="551"/>
        <end position="635"/>
    </location>
</feature>
<dbReference type="Proteomes" id="UP000283090">
    <property type="component" value="Unassembled WGS sequence"/>
</dbReference>
<keyword evidence="2" id="KW-1133">Transmembrane helix</keyword>
<feature type="compositionally biased region" description="Polar residues" evidence="1">
    <location>
        <begin position="69"/>
        <end position="81"/>
    </location>
</feature>
<feature type="compositionally biased region" description="Basic and acidic residues" evidence="1">
    <location>
        <begin position="227"/>
        <end position="246"/>
    </location>
</feature>
<reference evidence="3 4" key="1">
    <citation type="submission" date="2019-01" db="EMBL/GenBank/DDBJ databases">
        <title>Intercellular communication is required for trap formation in the nematode-trapping fungus Duddingtonia flagrans.</title>
        <authorList>
            <person name="Youssar L."/>
            <person name="Wernet V."/>
            <person name="Hensel N."/>
            <person name="Hildebrandt H.-G."/>
            <person name="Fischer R."/>
        </authorList>
    </citation>
    <scope>NUCLEOTIDE SEQUENCE [LARGE SCALE GENOMIC DNA]</scope>
    <source>
        <strain evidence="3 4">CBS H-5679</strain>
    </source>
</reference>
<feature type="compositionally biased region" description="Polar residues" evidence="1">
    <location>
        <begin position="412"/>
        <end position="421"/>
    </location>
</feature>
<feature type="compositionally biased region" description="Polar residues" evidence="1">
    <location>
        <begin position="366"/>
        <end position="381"/>
    </location>
</feature>
<proteinExistence type="predicted"/>
<comment type="caution">
    <text evidence="3">The sequence shown here is derived from an EMBL/GenBank/DDBJ whole genome shotgun (WGS) entry which is preliminary data.</text>
</comment>
<feature type="region of interest" description="Disordered" evidence="1">
    <location>
        <begin position="61"/>
        <end position="90"/>
    </location>
</feature>